<dbReference type="Proteomes" id="UP000192652">
    <property type="component" value="Unassembled WGS sequence"/>
</dbReference>
<comment type="caution">
    <text evidence="5">The sequence shown here is derived from an EMBL/GenBank/DDBJ whole genome shotgun (WGS) entry which is preliminary data.</text>
</comment>
<dbReference type="RefSeq" id="WP_081177534.1">
    <property type="nucleotide sequence ID" value="NZ_MSPX01000023.1"/>
</dbReference>
<evidence type="ECO:0000313" key="5">
    <source>
        <dbReference type="EMBL" id="OQP84197.1"/>
    </source>
</evidence>
<dbReference type="EMBL" id="MSPX01000023">
    <property type="protein sequence ID" value="OQP84197.1"/>
    <property type="molecule type" value="Genomic_DNA"/>
</dbReference>
<evidence type="ECO:0000256" key="3">
    <source>
        <dbReference type="ARBA" id="ARBA00022801"/>
    </source>
</evidence>
<keyword evidence="1" id="KW-1188">Viral release from host cell</keyword>
<name>A0ABX3P9C9_9HYPH</name>
<keyword evidence="3" id="KW-0378">Hydrolase</keyword>
<organism evidence="5 6">
    <name type="scientific">Xaviernesmea rhizosphaerae</name>
    <dbReference type="NCBI Taxonomy" id="1672749"/>
    <lineage>
        <taxon>Bacteria</taxon>
        <taxon>Pseudomonadati</taxon>
        <taxon>Pseudomonadota</taxon>
        <taxon>Alphaproteobacteria</taxon>
        <taxon>Hyphomicrobiales</taxon>
        <taxon>Rhizobiaceae</taxon>
        <taxon>Rhizobium/Agrobacterium group</taxon>
        <taxon>Xaviernesmea</taxon>
    </lineage>
</organism>
<evidence type="ECO:0000256" key="1">
    <source>
        <dbReference type="ARBA" id="ARBA00022612"/>
    </source>
</evidence>
<evidence type="ECO:0000256" key="2">
    <source>
        <dbReference type="ARBA" id="ARBA00022670"/>
    </source>
</evidence>
<sequence length="204" mass="22273">MNVIRKFSPGGSVPAAANTAAFNDGKSRRVVLLCSTNDVDRTGDIIVQTGIDLQAYRQNPVILWQHDHGSPIARATDVRLNGNSLEAECEFPPAGVSALSDQIYALVRANIIAGVSIGFRPLESLPLDKGNPMKGPQRYTKSDLLEISLVSVPCNPAARVTWKYAEGDEKAKRMAEAEMLRRKGEVQKLKQLHQIEVLKLAAEV</sequence>
<keyword evidence="6" id="KW-1185">Reference proteome</keyword>
<evidence type="ECO:0000313" key="6">
    <source>
        <dbReference type="Proteomes" id="UP000192652"/>
    </source>
</evidence>
<dbReference type="Pfam" id="PF04586">
    <property type="entry name" value="Peptidase_S78"/>
    <property type="match status" value="1"/>
</dbReference>
<gene>
    <name evidence="5" type="ORF">BTR14_20560</name>
</gene>
<dbReference type="InterPro" id="IPR054613">
    <property type="entry name" value="Peptidase_S78_dom"/>
</dbReference>
<feature type="domain" description="Prohead serine protease" evidence="4">
    <location>
        <begin position="58"/>
        <end position="168"/>
    </location>
</feature>
<evidence type="ECO:0000259" key="4">
    <source>
        <dbReference type="Pfam" id="PF04586"/>
    </source>
</evidence>
<accession>A0ABX3P9C9</accession>
<protein>
    <recommendedName>
        <fullName evidence="4">Prohead serine protease domain-containing protein</fullName>
    </recommendedName>
</protein>
<proteinExistence type="predicted"/>
<reference evidence="5 6" key="1">
    <citation type="journal article" date="2017" name="Antonie Van Leeuwenhoek">
        <title>Rhizobium rhizosphaerae sp. nov., a novel species isolated from rice rhizosphere.</title>
        <authorList>
            <person name="Zhao J.J."/>
            <person name="Zhang J."/>
            <person name="Zhang R.J."/>
            <person name="Zhang C.W."/>
            <person name="Yin H.Q."/>
            <person name="Zhang X.X."/>
        </authorList>
    </citation>
    <scope>NUCLEOTIDE SEQUENCE [LARGE SCALE GENOMIC DNA]</scope>
    <source>
        <strain evidence="5 6">RD15</strain>
    </source>
</reference>
<keyword evidence="2" id="KW-0645">Protease</keyword>